<keyword evidence="2" id="KW-1185">Reference proteome</keyword>
<accession>A0AAV5CYK1</accession>
<protein>
    <submittedName>
        <fullName evidence="1">Uncharacterized protein</fullName>
    </submittedName>
</protein>
<organism evidence="1 2">
    <name type="scientific">Eleusine coracana subsp. coracana</name>
    <dbReference type="NCBI Taxonomy" id="191504"/>
    <lineage>
        <taxon>Eukaryota</taxon>
        <taxon>Viridiplantae</taxon>
        <taxon>Streptophyta</taxon>
        <taxon>Embryophyta</taxon>
        <taxon>Tracheophyta</taxon>
        <taxon>Spermatophyta</taxon>
        <taxon>Magnoliopsida</taxon>
        <taxon>Liliopsida</taxon>
        <taxon>Poales</taxon>
        <taxon>Poaceae</taxon>
        <taxon>PACMAD clade</taxon>
        <taxon>Chloridoideae</taxon>
        <taxon>Cynodonteae</taxon>
        <taxon>Eleusininae</taxon>
        <taxon>Eleusine</taxon>
    </lineage>
</organism>
<dbReference type="AlphaFoldDB" id="A0AAV5CYK1"/>
<name>A0AAV5CYK1_ELECO</name>
<gene>
    <name evidence="1" type="primary">ga20480</name>
    <name evidence="1" type="ORF">PR202_ga20480</name>
</gene>
<dbReference type="Proteomes" id="UP001054889">
    <property type="component" value="Unassembled WGS sequence"/>
</dbReference>
<evidence type="ECO:0000313" key="2">
    <source>
        <dbReference type="Proteomes" id="UP001054889"/>
    </source>
</evidence>
<dbReference type="EMBL" id="BQKI01000009">
    <property type="protein sequence ID" value="GJN03075.1"/>
    <property type="molecule type" value="Genomic_DNA"/>
</dbReference>
<sequence length="102" mass="11078">MRQRGQHVSSVLASLRMLSANSGHLFVGGLAKALTSLEESMMEKMQSTIEATIEHCKSSMFCFEQEDENGRRAAIGGSDAIIRPNCQFVIGQVHRLGIGGLL</sequence>
<comment type="caution">
    <text evidence="1">The sequence shown here is derived from an EMBL/GenBank/DDBJ whole genome shotgun (WGS) entry which is preliminary data.</text>
</comment>
<proteinExistence type="predicted"/>
<reference evidence="1" key="1">
    <citation type="journal article" date="2018" name="DNA Res.">
        <title>Multiple hybrid de novo genome assembly of finger millet, an orphan allotetraploid crop.</title>
        <authorList>
            <person name="Hatakeyama M."/>
            <person name="Aluri S."/>
            <person name="Balachadran M.T."/>
            <person name="Sivarajan S.R."/>
            <person name="Patrignani A."/>
            <person name="Gruter S."/>
            <person name="Poveda L."/>
            <person name="Shimizu-Inatsugi R."/>
            <person name="Baeten J."/>
            <person name="Francoijs K.J."/>
            <person name="Nataraja K.N."/>
            <person name="Reddy Y.A.N."/>
            <person name="Phadnis S."/>
            <person name="Ravikumar R.L."/>
            <person name="Schlapbach R."/>
            <person name="Sreeman S.M."/>
            <person name="Shimizu K.K."/>
        </authorList>
    </citation>
    <scope>NUCLEOTIDE SEQUENCE</scope>
</reference>
<evidence type="ECO:0000313" key="1">
    <source>
        <dbReference type="EMBL" id="GJN03075.1"/>
    </source>
</evidence>
<reference evidence="1" key="2">
    <citation type="submission" date="2021-12" db="EMBL/GenBank/DDBJ databases">
        <title>Resequencing data analysis of finger millet.</title>
        <authorList>
            <person name="Hatakeyama M."/>
            <person name="Aluri S."/>
            <person name="Balachadran M.T."/>
            <person name="Sivarajan S.R."/>
            <person name="Poveda L."/>
            <person name="Shimizu-Inatsugi R."/>
            <person name="Schlapbach R."/>
            <person name="Sreeman S.M."/>
            <person name="Shimizu K.K."/>
        </authorList>
    </citation>
    <scope>NUCLEOTIDE SEQUENCE</scope>
</reference>